<dbReference type="Pfam" id="PF08874">
    <property type="entry name" value="DUF1835"/>
    <property type="match status" value="1"/>
</dbReference>
<name>A0A7W5C7W5_9BACL</name>
<feature type="domain" description="DUF1835" evidence="1">
    <location>
        <begin position="2"/>
        <end position="102"/>
    </location>
</feature>
<evidence type="ECO:0000259" key="1">
    <source>
        <dbReference type="Pfam" id="PF08874"/>
    </source>
</evidence>
<gene>
    <name evidence="2" type="ORF">FHS16_002837</name>
</gene>
<evidence type="ECO:0000313" key="2">
    <source>
        <dbReference type="EMBL" id="MBB3152780.1"/>
    </source>
</evidence>
<keyword evidence="3" id="KW-1185">Reference proteome</keyword>
<comment type="caution">
    <text evidence="2">The sequence shown here is derived from an EMBL/GenBank/DDBJ whole genome shotgun (WGS) entry which is preliminary data.</text>
</comment>
<dbReference type="RefSeq" id="WP_183563068.1">
    <property type="nucleotide sequence ID" value="NZ_CBCSLB010000006.1"/>
</dbReference>
<accession>A0A7W5C7W5</accession>
<protein>
    <recommendedName>
        <fullName evidence="1">DUF1835 domain-containing protein</fullName>
    </recommendedName>
</protein>
<evidence type="ECO:0000313" key="3">
    <source>
        <dbReference type="Proteomes" id="UP000518605"/>
    </source>
</evidence>
<dbReference type="InterPro" id="IPR014973">
    <property type="entry name" value="DUF1835"/>
</dbReference>
<sequence length="331" mass="37625">MIHIVNGDSIGSKLHAAGVQGEVLVWREMYTFGPVSLQPELAENRLRRAAYMEQAFGISPLEWISSAEAQERPLAAFREHREIVLWFEHDLYDQTMLSCLLRWFALQHVGSTKLYLLSIDQFPGIDLFHGLGQLTPAELSTLNHTWSEISDKQLALGKKAWEAYVADHPMAIVELLKEDTSALPFLHDAFQLHLGRYPSVRNGLGLVEQTTLELLAAKCHTPVQLFQQISNKHHRLGLGDLQYWFMLKQLSEGRDPLICIENDVPTPGLHDSPDQFLQAKIHLNERGEEVLACRNEWARPSGCGSWLGGFFLGDNRSQWRWDDVNAVILQK</sequence>
<dbReference type="Proteomes" id="UP000518605">
    <property type="component" value="Unassembled WGS sequence"/>
</dbReference>
<dbReference type="AlphaFoldDB" id="A0A7W5C7W5"/>
<dbReference type="EMBL" id="JACHXW010000007">
    <property type="protein sequence ID" value="MBB3152780.1"/>
    <property type="molecule type" value="Genomic_DNA"/>
</dbReference>
<organism evidence="2 3">
    <name type="scientific">Paenibacillus endophyticus</name>
    <dbReference type="NCBI Taxonomy" id="1294268"/>
    <lineage>
        <taxon>Bacteria</taxon>
        <taxon>Bacillati</taxon>
        <taxon>Bacillota</taxon>
        <taxon>Bacilli</taxon>
        <taxon>Bacillales</taxon>
        <taxon>Paenibacillaceae</taxon>
        <taxon>Paenibacillus</taxon>
    </lineage>
</organism>
<proteinExistence type="predicted"/>
<reference evidence="2 3" key="1">
    <citation type="submission" date="2020-08" db="EMBL/GenBank/DDBJ databases">
        <title>Genomic Encyclopedia of Type Strains, Phase III (KMG-III): the genomes of soil and plant-associated and newly described type strains.</title>
        <authorList>
            <person name="Whitman W."/>
        </authorList>
    </citation>
    <scope>NUCLEOTIDE SEQUENCE [LARGE SCALE GENOMIC DNA]</scope>
    <source>
        <strain evidence="2 3">CECT 8234</strain>
    </source>
</reference>